<organism evidence="1 2">
    <name type="scientific">Candidatus Thiodictyon syntrophicum</name>
    <dbReference type="NCBI Taxonomy" id="1166950"/>
    <lineage>
        <taxon>Bacteria</taxon>
        <taxon>Pseudomonadati</taxon>
        <taxon>Pseudomonadota</taxon>
        <taxon>Gammaproteobacteria</taxon>
        <taxon>Chromatiales</taxon>
        <taxon>Chromatiaceae</taxon>
        <taxon>Thiodictyon</taxon>
    </lineage>
</organism>
<protein>
    <recommendedName>
        <fullName evidence="3">DNA-binding protein</fullName>
    </recommendedName>
</protein>
<keyword evidence="2" id="KW-1185">Reference proteome</keyword>
<evidence type="ECO:0000313" key="2">
    <source>
        <dbReference type="Proteomes" id="UP000232638"/>
    </source>
</evidence>
<dbReference type="Proteomes" id="UP000232638">
    <property type="component" value="Chromosome"/>
</dbReference>
<proteinExistence type="predicted"/>
<gene>
    <name evidence="1" type="ORF">THSYN_12560</name>
</gene>
<sequence>MLTDRLPRDTATRLEHCVHEETRLRLRGQLALRKLLEGAGGVYTAAEVATLLGITADAVRKRTARGKLLVLPQGGHGVYPAFQFDTEANRVVAGLEAVLAQLDTDSAAAKVRFFLTPDRDLGTEAGTTPIAALRAADGAACALVARKACQFGVQAAR</sequence>
<name>A0A2K8U8H5_9GAMM</name>
<evidence type="ECO:0008006" key="3">
    <source>
        <dbReference type="Google" id="ProtNLM"/>
    </source>
</evidence>
<dbReference type="AlphaFoldDB" id="A0A2K8U8H5"/>
<dbReference type="RefSeq" id="WP_100919466.1">
    <property type="nucleotide sequence ID" value="NZ_CP020370.1"/>
</dbReference>
<reference evidence="1 2" key="1">
    <citation type="submission" date="2017-03" db="EMBL/GenBank/DDBJ databases">
        <title>Complete genome sequence of Candidatus 'Thiodictyon syntrophicum' sp. nov. strain Cad16T, a photolithoautotroph purple sulfur bacterium isolated from an alpine meromictic lake.</title>
        <authorList>
            <person name="Luedin S.M."/>
            <person name="Pothier J.F."/>
            <person name="Danza F."/>
            <person name="Storelli N."/>
            <person name="Wittwer M."/>
            <person name="Tonolla M."/>
        </authorList>
    </citation>
    <scope>NUCLEOTIDE SEQUENCE [LARGE SCALE GENOMIC DNA]</scope>
    <source>
        <strain evidence="1 2">Cad16T</strain>
    </source>
</reference>
<dbReference type="EMBL" id="CP020370">
    <property type="protein sequence ID" value="AUB81709.1"/>
    <property type="molecule type" value="Genomic_DNA"/>
</dbReference>
<evidence type="ECO:0000313" key="1">
    <source>
        <dbReference type="EMBL" id="AUB81709.1"/>
    </source>
</evidence>
<dbReference type="OrthoDB" id="6453840at2"/>
<dbReference type="KEGG" id="tsy:THSYN_12560"/>
<accession>A0A2K8U8H5</accession>